<feature type="region of interest" description="Disordered" evidence="1">
    <location>
        <begin position="65"/>
        <end position="90"/>
    </location>
</feature>
<proteinExistence type="predicted"/>
<accession>A0AAD1W877</accession>
<evidence type="ECO:0000313" key="3">
    <source>
        <dbReference type="Proteomes" id="UP001295444"/>
    </source>
</evidence>
<evidence type="ECO:0000256" key="1">
    <source>
        <dbReference type="SAM" id="MobiDB-lite"/>
    </source>
</evidence>
<keyword evidence="3" id="KW-1185">Reference proteome</keyword>
<protein>
    <submittedName>
        <fullName evidence="2">Uncharacterized protein</fullName>
    </submittedName>
</protein>
<dbReference type="AlphaFoldDB" id="A0AAD1W877"/>
<gene>
    <name evidence="2" type="ORF">PECUL_23A031386</name>
</gene>
<feature type="non-terminal residue" evidence="2">
    <location>
        <position position="1"/>
    </location>
</feature>
<name>A0AAD1W877_PELCU</name>
<feature type="region of interest" description="Disordered" evidence="1">
    <location>
        <begin position="1"/>
        <end position="31"/>
    </location>
</feature>
<evidence type="ECO:0000313" key="2">
    <source>
        <dbReference type="EMBL" id="CAH2296075.1"/>
    </source>
</evidence>
<dbReference type="Proteomes" id="UP001295444">
    <property type="component" value="Chromosome 05"/>
</dbReference>
<sequence>RWRERPPASVPSREAEDLDGDLMPPISSSVSRPLLYTSDPAALITARERLSASVKPFVGDCPRHSESVECPECTEPPSNAAALAASIPPL</sequence>
<organism evidence="2 3">
    <name type="scientific">Pelobates cultripes</name>
    <name type="common">Western spadefoot toad</name>
    <dbReference type="NCBI Taxonomy" id="61616"/>
    <lineage>
        <taxon>Eukaryota</taxon>
        <taxon>Metazoa</taxon>
        <taxon>Chordata</taxon>
        <taxon>Craniata</taxon>
        <taxon>Vertebrata</taxon>
        <taxon>Euteleostomi</taxon>
        <taxon>Amphibia</taxon>
        <taxon>Batrachia</taxon>
        <taxon>Anura</taxon>
        <taxon>Pelobatoidea</taxon>
        <taxon>Pelobatidae</taxon>
        <taxon>Pelobates</taxon>
    </lineage>
</organism>
<dbReference type="EMBL" id="OW240916">
    <property type="protein sequence ID" value="CAH2296075.1"/>
    <property type="molecule type" value="Genomic_DNA"/>
</dbReference>
<reference evidence="2" key="1">
    <citation type="submission" date="2022-03" db="EMBL/GenBank/DDBJ databases">
        <authorList>
            <person name="Alioto T."/>
            <person name="Alioto T."/>
            <person name="Gomez Garrido J."/>
        </authorList>
    </citation>
    <scope>NUCLEOTIDE SEQUENCE</scope>
</reference>